<dbReference type="GO" id="GO:0044715">
    <property type="term" value="F:8-oxo-dGDP phosphatase activity"/>
    <property type="evidence" value="ECO:0007669"/>
    <property type="project" value="TreeGrafter"/>
</dbReference>
<gene>
    <name evidence="20" type="primary">mutT</name>
    <name evidence="20" type="ORF">BSEPE_1403</name>
</gene>
<dbReference type="EC" id="3.6.1.55" evidence="12"/>
<dbReference type="InterPro" id="IPR000086">
    <property type="entry name" value="NUDIX_hydrolase_dom"/>
</dbReference>
<comment type="cofactor">
    <cofactor evidence="1 18">
        <name>Mg(2+)</name>
        <dbReference type="ChEBI" id="CHEBI:18420"/>
    </cofactor>
</comment>
<dbReference type="SUPFAM" id="SSF51391">
    <property type="entry name" value="Thiamin phosphate synthase"/>
    <property type="match status" value="1"/>
</dbReference>
<dbReference type="Pfam" id="PF02581">
    <property type="entry name" value="TMP-TENI"/>
    <property type="match status" value="1"/>
</dbReference>
<keyword evidence="6" id="KW-0227">DNA damage</keyword>
<dbReference type="InterPro" id="IPR020476">
    <property type="entry name" value="Nudix_hydrolase"/>
</dbReference>
<protein>
    <recommendedName>
        <fullName evidence="13">8-oxo-dGTP diphosphatase</fullName>
        <ecNumber evidence="12">3.6.1.55</ecNumber>
    </recommendedName>
    <alternativeName>
        <fullName evidence="16">7,8-dihydro-8-oxoguanine-triphosphatase</fullName>
    </alternativeName>
    <alternativeName>
        <fullName evidence="15">Mutator protein MutT</fullName>
    </alternativeName>
    <alternativeName>
        <fullName evidence="14">dGTP pyrophosphohydrolase</fullName>
    </alternativeName>
</protein>
<dbReference type="PANTHER" id="PTHR47707:SF1">
    <property type="entry name" value="NUDIX HYDROLASE FAMILY PROTEIN"/>
    <property type="match status" value="1"/>
</dbReference>
<feature type="binding site" evidence="18">
    <location>
        <position position="57"/>
    </location>
    <ligand>
        <name>Mg(2+)</name>
        <dbReference type="ChEBI" id="CHEBI:18420"/>
    </ligand>
</feature>
<dbReference type="Gene3D" id="3.20.20.70">
    <property type="entry name" value="Aldolase class I"/>
    <property type="match status" value="1"/>
</dbReference>
<dbReference type="GO" id="GO:0006260">
    <property type="term" value="P:DNA replication"/>
    <property type="evidence" value="ECO:0007669"/>
    <property type="project" value="UniProtKB-KW"/>
</dbReference>
<dbReference type="InterPro" id="IPR020084">
    <property type="entry name" value="NUDIX_hydrolase_CS"/>
</dbReference>
<keyword evidence="7 20" id="KW-0378">Hydrolase</keyword>
<evidence type="ECO:0000256" key="6">
    <source>
        <dbReference type="ARBA" id="ARBA00022763"/>
    </source>
</evidence>
<dbReference type="GO" id="GO:0044716">
    <property type="term" value="F:8-oxo-GDP phosphatase activity"/>
    <property type="evidence" value="ECO:0007669"/>
    <property type="project" value="TreeGrafter"/>
</dbReference>
<dbReference type="FunFam" id="3.90.79.10:FF:000014">
    <property type="entry name" value="8-oxo-dGTP diphosphatase MutT"/>
    <property type="match status" value="1"/>
</dbReference>
<dbReference type="PROSITE" id="PS00893">
    <property type="entry name" value="NUDIX_BOX"/>
    <property type="match status" value="1"/>
</dbReference>
<evidence type="ECO:0000256" key="16">
    <source>
        <dbReference type="ARBA" id="ARBA00042798"/>
    </source>
</evidence>
<dbReference type="InterPro" id="IPR013785">
    <property type="entry name" value="Aldolase_TIM"/>
</dbReference>
<dbReference type="RefSeq" id="WP_066045591.1">
    <property type="nucleotide sequence ID" value="NZ_AP013042.1"/>
</dbReference>
<dbReference type="GO" id="GO:0009228">
    <property type="term" value="P:thiamine biosynthetic process"/>
    <property type="evidence" value="ECO:0007669"/>
    <property type="project" value="UniProtKB-KW"/>
</dbReference>
<dbReference type="InterPro" id="IPR029119">
    <property type="entry name" value="MutY_C"/>
</dbReference>
<dbReference type="SUPFAM" id="SSF55811">
    <property type="entry name" value="Nudix"/>
    <property type="match status" value="1"/>
</dbReference>
<reference evidence="20 21" key="1">
    <citation type="journal article" date="2000" name="Mar. Ecol. Prog. Ser.">
        <title>Phylogenetic characterization of endosymbionts in three hydrothermal vent mussels: influence on host distributions.</title>
        <authorList>
            <person name="Fujiwara Y."/>
            <person name="Takai K."/>
            <person name="Uematsu K."/>
            <person name="Tsuchida S."/>
            <person name="Hunt J.C."/>
            <person name="Hashimoto J."/>
        </authorList>
    </citation>
    <scope>NUCLEOTIDE SEQUENCE [LARGE SCALE GENOMIC DNA]</scope>
    <source>
        <strain evidence="20 21">Myojin Knoll</strain>
    </source>
</reference>
<dbReference type="EMBL" id="AP013042">
    <property type="protein sequence ID" value="BAS68384.1"/>
    <property type="molecule type" value="Genomic_DNA"/>
</dbReference>
<reference evidence="20 21" key="2">
    <citation type="journal article" date="2016" name="ISME J.">
        <title>Heterogeneous composition of key metabolic gene clusters in a vent mussel symbiont population.</title>
        <authorList>
            <person name="Ikuta T."/>
            <person name="Takaki Y."/>
            <person name="Nagai Y."/>
            <person name="Shimamura S."/>
            <person name="Tsuda M."/>
            <person name="Kawagucci S."/>
            <person name="Aoki Y."/>
            <person name="Inoue K."/>
            <person name="Teruya M."/>
            <person name="Satou K."/>
            <person name="Teruya K."/>
            <person name="Shimoji M."/>
            <person name="Tamotsu H."/>
            <person name="Hirano T."/>
            <person name="Maruyama T."/>
            <person name="Yoshida T."/>
        </authorList>
    </citation>
    <scope>NUCLEOTIDE SEQUENCE [LARGE SCALE GENOMIC DNA]</scope>
    <source>
        <strain evidence="20 21">Myojin Knoll</strain>
    </source>
</reference>
<comment type="similarity">
    <text evidence="2">Belongs to the Nudix hydrolase family.</text>
</comment>
<dbReference type="NCBIfam" id="NF006530">
    <property type="entry name" value="PRK08999.1"/>
    <property type="match status" value="1"/>
</dbReference>
<accession>A0A0P0UTB4</accession>
<dbReference type="PRINTS" id="PR00502">
    <property type="entry name" value="NUDIXFAMILY"/>
</dbReference>
<dbReference type="CDD" id="cd00564">
    <property type="entry name" value="TMP_TenI"/>
    <property type="match status" value="1"/>
</dbReference>
<dbReference type="STRING" id="1303921.BSEPE_1403"/>
<keyword evidence="5 18" id="KW-0479">Metal-binding</keyword>
<feature type="binding site" evidence="17">
    <location>
        <position position="23"/>
    </location>
    <ligand>
        <name>8-oxo-dGTP</name>
        <dbReference type="ChEBI" id="CHEBI:77896"/>
    </ligand>
</feature>
<evidence type="ECO:0000256" key="8">
    <source>
        <dbReference type="ARBA" id="ARBA00022842"/>
    </source>
</evidence>
<name>A0A0P0UTB4_9GAMM</name>
<proteinExistence type="inferred from homology"/>
<evidence type="ECO:0000256" key="4">
    <source>
        <dbReference type="ARBA" id="ARBA00022705"/>
    </source>
</evidence>
<dbReference type="NCBIfam" id="TIGR00586">
    <property type="entry name" value="mutt"/>
    <property type="match status" value="1"/>
</dbReference>
<evidence type="ECO:0000256" key="10">
    <source>
        <dbReference type="ARBA" id="ARBA00035861"/>
    </source>
</evidence>
<evidence type="ECO:0000256" key="15">
    <source>
        <dbReference type="ARBA" id="ARBA00041979"/>
    </source>
</evidence>
<dbReference type="PRINTS" id="PR01401">
    <property type="entry name" value="MUTATORMUTT"/>
</dbReference>
<dbReference type="CDD" id="cd03425">
    <property type="entry name" value="NUDIX_MutT_NudA_like"/>
    <property type="match status" value="1"/>
</dbReference>
<dbReference type="PANTHER" id="PTHR47707">
    <property type="entry name" value="8-OXO-DGTP DIPHOSPHATASE"/>
    <property type="match status" value="1"/>
</dbReference>
<evidence type="ECO:0000256" key="5">
    <source>
        <dbReference type="ARBA" id="ARBA00022723"/>
    </source>
</evidence>
<feature type="domain" description="Nudix hydrolase" evidence="19">
    <location>
        <begin position="2"/>
        <end position="132"/>
    </location>
</feature>
<feature type="binding site" evidence="17">
    <location>
        <begin position="34"/>
        <end position="37"/>
    </location>
    <ligand>
        <name>8-oxo-dGTP</name>
        <dbReference type="ChEBI" id="CHEBI:77896"/>
    </ligand>
</feature>
<dbReference type="InterPro" id="IPR015797">
    <property type="entry name" value="NUDIX_hydrolase-like_dom_sf"/>
</dbReference>
<evidence type="ECO:0000256" key="2">
    <source>
        <dbReference type="ARBA" id="ARBA00005582"/>
    </source>
</evidence>
<evidence type="ECO:0000256" key="1">
    <source>
        <dbReference type="ARBA" id="ARBA00001946"/>
    </source>
</evidence>
<dbReference type="InterPro" id="IPR003561">
    <property type="entry name" value="Mutator_MutT"/>
</dbReference>
<dbReference type="GO" id="GO:0035539">
    <property type="term" value="F:8-oxo-7,8-dihydrodeoxyguanosine triphosphate pyrophosphatase activity"/>
    <property type="evidence" value="ECO:0007669"/>
    <property type="project" value="UniProtKB-EC"/>
</dbReference>
<evidence type="ECO:0000313" key="21">
    <source>
        <dbReference type="Proteomes" id="UP000067399"/>
    </source>
</evidence>
<dbReference type="Pfam" id="PF14815">
    <property type="entry name" value="NUDIX_4"/>
    <property type="match status" value="1"/>
</dbReference>
<dbReference type="GO" id="GO:0006281">
    <property type="term" value="P:DNA repair"/>
    <property type="evidence" value="ECO:0007669"/>
    <property type="project" value="UniProtKB-KW"/>
</dbReference>
<evidence type="ECO:0000256" key="17">
    <source>
        <dbReference type="PIRSR" id="PIRSR603561-1"/>
    </source>
</evidence>
<comment type="catalytic activity">
    <reaction evidence="10">
        <text>8-oxo-dGTP + H2O = 8-oxo-dGMP + diphosphate + H(+)</text>
        <dbReference type="Rhea" id="RHEA:31575"/>
        <dbReference type="ChEBI" id="CHEBI:15377"/>
        <dbReference type="ChEBI" id="CHEBI:15378"/>
        <dbReference type="ChEBI" id="CHEBI:33019"/>
        <dbReference type="ChEBI" id="CHEBI:63224"/>
        <dbReference type="ChEBI" id="CHEBI:77896"/>
        <dbReference type="EC" id="3.6.1.55"/>
    </reaction>
</comment>
<keyword evidence="8 18" id="KW-0460">Magnesium</keyword>
<evidence type="ECO:0000313" key="20">
    <source>
        <dbReference type="EMBL" id="BAS68384.1"/>
    </source>
</evidence>
<keyword evidence="3" id="KW-0515">Mutator protein</keyword>
<evidence type="ECO:0000259" key="19">
    <source>
        <dbReference type="PROSITE" id="PS51462"/>
    </source>
</evidence>
<dbReference type="GO" id="GO:0046872">
    <property type="term" value="F:metal ion binding"/>
    <property type="evidence" value="ECO:0007669"/>
    <property type="project" value="UniProtKB-KW"/>
</dbReference>
<evidence type="ECO:0000256" key="3">
    <source>
        <dbReference type="ARBA" id="ARBA00022457"/>
    </source>
</evidence>
<organism evidence="20 21">
    <name type="scientific">endosymbiont of Bathymodiolus septemdierum str. Myojin knoll</name>
    <dbReference type="NCBI Taxonomy" id="1303921"/>
    <lineage>
        <taxon>Bacteria</taxon>
        <taxon>Pseudomonadati</taxon>
        <taxon>Pseudomonadota</taxon>
        <taxon>Gammaproteobacteria</taxon>
        <taxon>sulfur-oxidizing symbionts</taxon>
    </lineage>
</organism>
<dbReference type="Proteomes" id="UP000067399">
    <property type="component" value="Chromosome"/>
</dbReference>
<dbReference type="KEGG" id="ebh:BSEPE_1403"/>
<keyword evidence="4" id="KW-0235">DNA replication</keyword>
<keyword evidence="21" id="KW-1185">Reference proteome</keyword>
<feature type="binding site" evidence="18">
    <location>
        <position position="37"/>
    </location>
    <ligand>
        <name>Mg(2+)</name>
        <dbReference type="ChEBI" id="CHEBI:18420"/>
    </ligand>
</feature>
<evidence type="ECO:0000256" key="13">
    <source>
        <dbReference type="ARBA" id="ARBA00040794"/>
    </source>
</evidence>
<evidence type="ECO:0000256" key="9">
    <source>
        <dbReference type="ARBA" id="ARBA00023204"/>
    </source>
</evidence>
<evidence type="ECO:0000256" key="12">
    <source>
        <dbReference type="ARBA" id="ARBA00038905"/>
    </source>
</evidence>
<dbReference type="AlphaFoldDB" id="A0A0P0UTB4"/>
<comment type="catalytic activity">
    <reaction evidence="11">
        <text>8-oxo-GTP + H2O = 8-oxo-GMP + diphosphate + H(+)</text>
        <dbReference type="Rhea" id="RHEA:67616"/>
        <dbReference type="ChEBI" id="CHEBI:15377"/>
        <dbReference type="ChEBI" id="CHEBI:15378"/>
        <dbReference type="ChEBI" id="CHEBI:33019"/>
        <dbReference type="ChEBI" id="CHEBI:143553"/>
        <dbReference type="ChEBI" id="CHEBI:145694"/>
    </reaction>
</comment>
<evidence type="ECO:0000256" key="11">
    <source>
        <dbReference type="ARBA" id="ARBA00036904"/>
    </source>
</evidence>
<dbReference type="InterPro" id="IPR022998">
    <property type="entry name" value="ThiamineP_synth_TenI"/>
</dbReference>
<dbReference type="InterPro" id="IPR047127">
    <property type="entry name" value="MutT-like"/>
</dbReference>
<evidence type="ECO:0000256" key="7">
    <source>
        <dbReference type="ARBA" id="ARBA00022801"/>
    </source>
</evidence>
<sequence>MKIIKAVVGVLRNENQEIFIAKRRAGQFMAGFWELPGGKIEPNELPEQAIVRELQEELGIQVQHISLHQTMTHAYSDRIVELSIYNINQYQGTAAGIEGQEIAWAAIDALLAYNLLPTMKAFIHAITLPDKYWITPAKNHGSDDWMLKFNQKLSQGVKLIQLRSKIALDSAMIEEIKSKCRQYDASLLLNTPNKDFSLPDCDGYHLTTEEMYILKTRPCPATQLLGISTHSLTEAFQAQAFGADFIVISPVQATQTHPDTQPIGWDAAKEVVDKLNIPVYFLGGMQEQDLEKTLQLGAQGIAGVSAF</sequence>
<dbReference type="GO" id="GO:0008413">
    <property type="term" value="F:8-oxo-7,8-dihydroguanosine triphosphate pyrophosphatase activity"/>
    <property type="evidence" value="ECO:0007669"/>
    <property type="project" value="InterPro"/>
</dbReference>
<dbReference type="Gene3D" id="3.90.79.10">
    <property type="entry name" value="Nucleoside Triphosphate Pyrophosphohydrolase"/>
    <property type="match status" value="1"/>
</dbReference>
<dbReference type="InterPro" id="IPR036206">
    <property type="entry name" value="ThiamineP_synth_sf"/>
</dbReference>
<dbReference type="OrthoDB" id="9810648at2"/>
<evidence type="ECO:0000256" key="18">
    <source>
        <dbReference type="PIRSR" id="PIRSR603561-2"/>
    </source>
</evidence>
<keyword evidence="9" id="KW-0234">DNA repair</keyword>
<evidence type="ECO:0000256" key="14">
    <source>
        <dbReference type="ARBA" id="ARBA00041592"/>
    </source>
</evidence>
<dbReference type="PROSITE" id="PS51462">
    <property type="entry name" value="NUDIX"/>
    <property type="match status" value="1"/>
</dbReference>